<dbReference type="OrthoDB" id="3595338at2"/>
<dbReference type="InterPro" id="IPR010982">
    <property type="entry name" value="Lambda_DNA-bd_dom_sf"/>
</dbReference>
<dbReference type="RefSeq" id="WP_139986890.1">
    <property type="nucleotide sequence ID" value="NZ_VENP01000026.1"/>
</dbReference>
<evidence type="ECO:0000259" key="4">
    <source>
        <dbReference type="PROSITE" id="PS50932"/>
    </source>
</evidence>
<organism evidence="5 6">
    <name type="scientific">Miniimonas arenae</name>
    <dbReference type="NCBI Taxonomy" id="676201"/>
    <lineage>
        <taxon>Bacteria</taxon>
        <taxon>Bacillati</taxon>
        <taxon>Actinomycetota</taxon>
        <taxon>Actinomycetes</taxon>
        <taxon>Micrococcales</taxon>
        <taxon>Beutenbergiaceae</taxon>
        <taxon>Miniimonas</taxon>
    </lineage>
</organism>
<dbReference type="CDD" id="cd01392">
    <property type="entry name" value="HTH_LacI"/>
    <property type="match status" value="1"/>
</dbReference>
<proteinExistence type="predicted"/>
<dbReference type="SUPFAM" id="SSF47413">
    <property type="entry name" value="lambda repressor-like DNA-binding domains"/>
    <property type="match status" value="1"/>
</dbReference>
<dbReference type="SMART" id="SM00354">
    <property type="entry name" value="HTH_LACI"/>
    <property type="match status" value="1"/>
</dbReference>
<evidence type="ECO:0000313" key="5">
    <source>
        <dbReference type="EMBL" id="TNU74051.1"/>
    </source>
</evidence>
<keyword evidence="2" id="KW-0238">DNA-binding</keyword>
<evidence type="ECO:0000313" key="6">
    <source>
        <dbReference type="Proteomes" id="UP000313849"/>
    </source>
</evidence>
<dbReference type="SUPFAM" id="SSF53822">
    <property type="entry name" value="Periplasmic binding protein-like I"/>
    <property type="match status" value="1"/>
</dbReference>
<dbReference type="PROSITE" id="PS00356">
    <property type="entry name" value="HTH_LACI_1"/>
    <property type="match status" value="1"/>
</dbReference>
<keyword evidence="1" id="KW-0805">Transcription regulation</keyword>
<dbReference type="Pfam" id="PF00356">
    <property type="entry name" value="LacI"/>
    <property type="match status" value="1"/>
</dbReference>
<dbReference type="GO" id="GO:0000976">
    <property type="term" value="F:transcription cis-regulatory region binding"/>
    <property type="evidence" value="ECO:0007669"/>
    <property type="project" value="TreeGrafter"/>
</dbReference>
<dbReference type="Proteomes" id="UP000313849">
    <property type="component" value="Unassembled WGS sequence"/>
</dbReference>
<accession>A0A5C5BCS3</accession>
<evidence type="ECO:0000256" key="1">
    <source>
        <dbReference type="ARBA" id="ARBA00023015"/>
    </source>
</evidence>
<dbReference type="EMBL" id="VENP01000026">
    <property type="protein sequence ID" value="TNU74051.1"/>
    <property type="molecule type" value="Genomic_DNA"/>
</dbReference>
<dbReference type="Gene3D" id="3.40.50.2300">
    <property type="match status" value="2"/>
</dbReference>
<sequence length="352" mass="37336">MTADSVTTAAPTPARHRPSVMDVARLARVSVGTVSNVLNRPERVSPRTRSRVESAIAELEFVPSESARQLRAGRARSVGAIVLDVGNPFFTALTRGVEDRIGADGLALLVSSSDDDPERENRALQLYEQHGVRGVLVTPASAERADLHALRARGTTVVLMDVDGEDELPSVSVDDVLGASLPVAHLLELGHRRIALFNGPLTIHQCADRLAGARLAVVNAGLDPDEVLVEMPLPSLNAEHGTLAAERLLALPESTRPTAIFCVNDLVALGALSTLVRAGVPVPDGVAVVGYDDVPWAAMLVVPLTTVRQPTHEIGWTAADLLLRLDGEDAVGPTRVRFAPELVVRRSSDPGA</sequence>
<dbReference type="GO" id="GO:0003700">
    <property type="term" value="F:DNA-binding transcription factor activity"/>
    <property type="evidence" value="ECO:0007669"/>
    <property type="project" value="TreeGrafter"/>
</dbReference>
<comment type="caution">
    <text evidence="5">The sequence shown here is derived from an EMBL/GenBank/DDBJ whole genome shotgun (WGS) entry which is preliminary data.</text>
</comment>
<dbReference type="Gene3D" id="1.10.260.40">
    <property type="entry name" value="lambda repressor-like DNA-binding domains"/>
    <property type="match status" value="1"/>
</dbReference>
<dbReference type="AlphaFoldDB" id="A0A5C5BCS3"/>
<evidence type="ECO:0000256" key="3">
    <source>
        <dbReference type="ARBA" id="ARBA00023163"/>
    </source>
</evidence>
<dbReference type="InterPro" id="IPR000843">
    <property type="entry name" value="HTH_LacI"/>
</dbReference>
<dbReference type="Pfam" id="PF13377">
    <property type="entry name" value="Peripla_BP_3"/>
    <property type="match status" value="1"/>
</dbReference>
<dbReference type="PANTHER" id="PTHR30146:SF109">
    <property type="entry name" value="HTH-TYPE TRANSCRIPTIONAL REGULATOR GALS"/>
    <property type="match status" value="1"/>
</dbReference>
<feature type="domain" description="HTH lacI-type" evidence="4">
    <location>
        <begin position="18"/>
        <end position="72"/>
    </location>
</feature>
<keyword evidence="3" id="KW-0804">Transcription</keyword>
<keyword evidence="6" id="KW-1185">Reference proteome</keyword>
<dbReference type="InterPro" id="IPR046335">
    <property type="entry name" value="LacI/GalR-like_sensor"/>
</dbReference>
<dbReference type="PANTHER" id="PTHR30146">
    <property type="entry name" value="LACI-RELATED TRANSCRIPTIONAL REPRESSOR"/>
    <property type="match status" value="1"/>
</dbReference>
<dbReference type="InterPro" id="IPR028082">
    <property type="entry name" value="Peripla_BP_I"/>
</dbReference>
<dbReference type="PROSITE" id="PS50932">
    <property type="entry name" value="HTH_LACI_2"/>
    <property type="match status" value="1"/>
</dbReference>
<dbReference type="CDD" id="cd06293">
    <property type="entry name" value="PBP1_LacI-like"/>
    <property type="match status" value="1"/>
</dbReference>
<name>A0A5C5BCS3_9MICO</name>
<gene>
    <name evidence="5" type="ORF">FH969_08270</name>
</gene>
<reference evidence="5 6" key="1">
    <citation type="submission" date="2019-06" db="EMBL/GenBank/DDBJ databases">
        <title>Draft genome sequence of Miniimonas arenae KCTC 19750T isolated from sea sand.</title>
        <authorList>
            <person name="Park S.-J."/>
        </authorList>
    </citation>
    <scope>NUCLEOTIDE SEQUENCE [LARGE SCALE GENOMIC DNA]</scope>
    <source>
        <strain evidence="5 6">KCTC 19750</strain>
    </source>
</reference>
<evidence type="ECO:0000256" key="2">
    <source>
        <dbReference type="ARBA" id="ARBA00023125"/>
    </source>
</evidence>
<protein>
    <submittedName>
        <fullName evidence="5">LacI family transcriptional regulator</fullName>
    </submittedName>
</protein>